<dbReference type="EMBL" id="ARXV01000005">
    <property type="protein sequence ID" value="KGD65117.1"/>
    <property type="molecule type" value="Genomic_DNA"/>
</dbReference>
<protein>
    <submittedName>
        <fullName evidence="2">Type II restriction endonuclease</fullName>
    </submittedName>
</protein>
<reference evidence="2 3" key="1">
    <citation type="submission" date="2012-09" db="EMBL/GenBank/DDBJ databases">
        <title>Genome Sequence of alkane-degrading Bacterium Alcanivorax sp. 19-m-6.</title>
        <authorList>
            <person name="Lai Q."/>
            <person name="Shao Z."/>
        </authorList>
    </citation>
    <scope>NUCLEOTIDE SEQUENCE [LARGE SCALE GENOMIC DNA]</scope>
    <source>
        <strain evidence="2 3">19-m-6</strain>
    </source>
</reference>
<dbReference type="SUPFAM" id="SSF52980">
    <property type="entry name" value="Restriction endonuclease-like"/>
    <property type="match status" value="1"/>
</dbReference>
<dbReference type="eggNOG" id="ENOG502Z7XX">
    <property type="taxonomic scope" value="Bacteria"/>
</dbReference>
<keyword evidence="2" id="KW-0378">Hydrolase</keyword>
<dbReference type="Proteomes" id="UP000029444">
    <property type="component" value="Unassembled WGS sequence"/>
</dbReference>
<evidence type="ECO:0000259" key="1">
    <source>
        <dbReference type="Pfam" id="PF09019"/>
    </source>
</evidence>
<evidence type="ECO:0000313" key="3">
    <source>
        <dbReference type="Proteomes" id="UP000029444"/>
    </source>
</evidence>
<dbReference type="Pfam" id="PF09019">
    <property type="entry name" value="EcoRII-C"/>
    <property type="match status" value="1"/>
</dbReference>
<dbReference type="InterPro" id="IPR011335">
    <property type="entry name" value="Restrct_endonuc-II-like"/>
</dbReference>
<organism evidence="2 3">
    <name type="scientific">Alcanivorax nanhaiticus</name>
    <dbReference type="NCBI Taxonomy" id="1177154"/>
    <lineage>
        <taxon>Bacteria</taxon>
        <taxon>Pseudomonadati</taxon>
        <taxon>Pseudomonadota</taxon>
        <taxon>Gammaproteobacteria</taxon>
        <taxon>Oceanospirillales</taxon>
        <taxon>Alcanivoracaceae</taxon>
        <taxon>Alcanivorax</taxon>
    </lineage>
</organism>
<dbReference type="InterPro" id="IPR038365">
    <property type="entry name" value="EcoRII_C_sf"/>
</dbReference>
<accession>A0A095SKP6</accession>
<keyword evidence="3" id="KW-1185">Reference proteome</keyword>
<comment type="caution">
    <text evidence="2">The sequence shown here is derived from an EMBL/GenBank/DDBJ whole genome shotgun (WGS) entry which is preliminary data.</text>
</comment>
<dbReference type="PATRIC" id="fig|1177154.3.peg.1581"/>
<keyword evidence="2" id="KW-0255">Endonuclease</keyword>
<dbReference type="GO" id="GO:0003677">
    <property type="term" value="F:DNA binding"/>
    <property type="evidence" value="ECO:0007669"/>
    <property type="project" value="InterPro"/>
</dbReference>
<proteinExistence type="predicted"/>
<feature type="domain" description="Restriction endonuclease type II EcoRII C-terminal" evidence="1">
    <location>
        <begin position="231"/>
        <end position="394"/>
    </location>
</feature>
<dbReference type="STRING" id="1177154.Y5S_01551"/>
<dbReference type="InterPro" id="IPR015109">
    <property type="entry name" value="Restrct_endonuc_II_EcoRII_C"/>
</dbReference>
<dbReference type="Gene3D" id="3.40.91.80">
    <property type="match status" value="1"/>
</dbReference>
<gene>
    <name evidence="2" type="ORF">Y5S_01551</name>
</gene>
<dbReference type="AlphaFoldDB" id="A0A095SKP6"/>
<keyword evidence="2" id="KW-0540">Nuclease</keyword>
<dbReference type="OrthoDB" id="9797574at2"/>
<sequence length="407" mass="46554">MEKLGQYFEGVAWKYLTAVDADPGKSNQHEFGGLVKAGFRHFLGDPGEETYKFPCRFMLLSEDKDKSASVDGVVSWYDSRRGKSGRGPELRLYYVSNEVTDLISEGMFFLIAKTTSGELILVFCDKGSSEEAQLRWLFGLDSTTHAFSGKAIDENQIKASWSARWVLDELGIELFEDDSRYLDLMLTRFGGAFPKTREFSALALELSPEIQPVNLPDTALVSLMDREESLFRQLERHFVEEKLKSGFSDVEQFISYSLSIQNRRKSRVGYALENHLEFLFKENGVEHIRGAETENRSKPDFLFPGLPQYENHDFPDNGLTILGAKSTCKDRWRQVLSEAGRIKRKHLVTLEPGISGNQLDEMEANDLQLVVPSSIHETYKSEKREWLWNLSDFIEHVRDKQGKYLGE</sequence>
<dbReference type="RefSeq" id="WP_035232009.1">
    <property type="nucleotide sequence ID" value="NZ_ARXV01000005.1"/>
</dbReference>
<name>A0A095SKP6_9GAMM</name>
<dbReference type="GO" id="GO:0009036">
    <property type="term" value="F:type II site-specific deoxyribonuclease activity"/>
    <property type="evidence" value="ECO:0007669"/>
    <property type="project" value="InterPro"/>
</dbReference>
<evidence type="ECO:0000313" key="2">
    <source>
        <dbReference type="EMBL" id="KGD65117.1"/>
    </source>
</evidence>
<dbReference type="GO" id="GO:0009307">
    <property type="term" value="P:DNA restriction-modification system"/>
    <property type="evidence" value="ECO:0007669"/>
    <property type="project" value="InterPro"/>
</dbReference>
<dbReference type="REBASE" id="116973">
    <property type="entry name" value="Asp19m6ORF1552P"/>
</dbReference>